<dbReference type="PANTHER" id="PTHR33693:SF1">
    <property type="entry name" value="TYPE-4 URACIL-DNA GLYCOSYLASE"/>
    <property type="match status" value="1"/>
</dbReference>
<evidence type="ECO:0000256" key="3">
    <source>
        <dbReference type="ARBA" id="ARBA00022763"/>
    </source>
</evidence>
<keyword evidence="10" id="KW-1185">Reference proteome</keyword>
<keyword evidence="3" id="KW-0227">DNA damage</keyword>
<dbReference type="CDD" id="cd10030">
    <property type="entry name" value="UDG-F4_TTUDGA_SPO1dp_like"/>
    <property type="match status" value="1"/>
</dbReference>
<dbReference type="SMART" id="SM00987">
    <property type="entry name" value="UreE_C"/>
    <property type="match status" value="1"/>
</dbReference>
<evidence type="ECO:0000256" key="2">
    <source>
        <dbReference type="ARBA" id="ARBA00022723"/>
    </source>
</evidence>
<dbReference type="InterPro" id="IPR005122">
    <property type="entry name" value="Uracil-DNA_glycosylase-like"/>
</dbReference>
<keyword evidence="5" id="KW-0408">Iron</keyword>
<evidence type="ECO:0000313" key="10">
    <source>
        <dbReference type="Proteomes" id="UP000198539"/>
    </source>
</evidence>
<dbReference type="SMART" id="SM00986">
    <property type="entry name" value="UDG"/>
    <property type="match status" value="1"/>
</dbReference>
<reference evidence="9 10" key="1">
    <citation type="submission" date="2016-10" db="EMBL/GenBank/DDBJ databases">
        <authorList>
            <person name="de Groot N.N."/>
        </authorList>
    </citation>
    <scope>NUCLEOTIDE SEQUENCE [LARGE SCALE GENOMIC DNA]</scope>
    <source>
        <strain evidence="9 10">CGMCC 1.8894</strain>
    </source>
</reference>
<evidence type="ECO:0000256" key="7">
    <source>
        <dbReference type="ARBA" id="ARBA00023204"/>
    </source>
</evidence>
<dbReference type="AlphaFoldDB" id="A0A1H2RJJ4"/>
<dbReference type="GO" id="GO:0097506">
    <property type="term" value="F:deaminated base DNA N-glycosylase activity"/>
    <property type="evidence" value="ECO:0007669"/>
    <property type="project" value="UniProtKB-ARBA"/>
</dbReference>
<proteinExistence type="predicted"/>
<dbReference type="Proteomes" id="UP000198539">
    <property type="component" value="Unassembled WGS sequence"/>
</dbReference>
<dbReference type="SUPFAM" id="SSF52141">
    <property type="entry name" value="Uracil-DNA glycosylase-like"/>
    <property type="match status" value="1"/>
</dbReference>
<keyword evidence="1" id="KW-0004">4Fe-4S</keyword>
<keyword evidence="2" id="KW-0479">Metal-binding</keyword>
<dbReference type="EMBL" id="FNOM01000001">
    <property type="protein sequence ID" value="SDW19636.1"/>
    <property type="molecule type" value="Genomic_DNA"/>
</dbReference>
<organism evidence="9 10">
    <name type="scientific">Roseicitreum antarcticum</name>
    <dbReference type="NCBI Taxonomy" id="564137"/>
    <lineage>
        <taxon>Bacteria</taxon>
        <taxon>Pseudomonadati</taxon>
        <taxon>Pseudomonadota</taxon>
        <taxon>Alphaproteobacteria</taxon>
        <taxon>Rhodobacterales</taxon>
        <taxon>Paracoccaceae</taxon>
        <taxon>Roseicitreum</taxon>
    </lineage>
</organism>
<protein>
    <submittedName>
        <fullName evidence="9">DNA polymerase</fullName>
    </submittedName>
</protein>
<feature type="domain" description="Uracil-DNA glycosylase-like" evidence="8">
    <location>
        <begin position="126"/>
        <end position="277"/>
    </location>
</feature>
<dbReference type="GO" id="GO:0051539">
    <property type="term" value="F:4 iron, 4 sulfur cluster binding"/>
    <property type="evidence" value="ECO:0007669"/>
    <property type="project" value="UniProtKB-KW"/>
</dbReference>
<name>A0A1H2RJJ4_9RHOB</name>
<keyword evidence="7" id="KW-0234">DNA repair</keyword>
<evidence type="ECO:0000256" key="1">
    <source>
        <dbReference type="ARBA" id="ARBA00022485"/>
    </source>
</evidence>
<evidence type="ECO:0000259" key="8">
    <source>
        <dbReference type="SMART" id="SM00986"/>
    </source>
</evidence>
<dbReference type="GO" id="GO:0046872">
    <property type="term" value="F:metal ion binding"/>
    <property type="evidence" value="ECO:0007669"/>
    <property type="project" value="UniProtKB-KW"/>
</dbReference>
<dbReference type="STRING" id="564137.SAMN04488238_101340"/>
<sequence>MAAEYQGGMLDHLDWYGARALLEWQIELGVTEAICDAPVDRYALPEKMDFDMAAATGTAAPPAAPSTAKPDRAMAQTTAPVAPVGPDPVRVAAEMAAQATDLDGLRAAMAAFDLCELKRGARNLVFGAGDPRARVMILGDAPDRDEDMQGMPFVGEPGALLDRMLSAIGMARDHADPGCAVYLAPILPWRVPHTREADARELEMMLPFVARHVDLIAPDMVVLMGNLPCQAVLGGGGIFRLRGKWGQAFGRPVLPMLAPADLLRDPSAKRAAWADLLSLQARRREGGA</sequence>
<dbReference type="Pfam" id="PF03167">
    <property type="entry name" value="UDG"/>
    <property type="match status" value="1"/>
</dbReference>
<accession>A0A1H2RJJ4</accession>
<evidence type="ECO:0000313" key="9">
    <source>
        <dbReference type="EMBL" id="SDW19636.1"/>
    </source>
</evidence>
<dbReference type="InterPro" id="IPR051536">
    <property type="entry name" value="UDG_Type-4/5"/>
</dbReference>
<dbReference type="PANTHER" id="PTHR33693">
    <property type="entry name" value="TYPE-5 URACIL-DNA GLYCOSYLASE"/>
    <property type="match status" value="1"/>
</dbReference>
<evidence type="ECO:0000256" key="4">
    <source>
        <dbReference type="ARBA" id="ARBA00022801"/>
    </source>
</evidence>
<dbReference type="GO" id="GO:0006281">
    <property type="term" value="P:DNA repair"/>
    <property type="evidence" value="ECO:0007669"/>
    <property type="project" value="UniProtKB-KW"/>
</dbReference>
<dbReference type="Gene3D" id="3.40.470.10">
    <property type="entry name" value="Uracil-DNA glycosylase-like domain"/>
    <property type="match status" value="1"/>
</dbReference>
<dbReference type="InterPro" id="IPR036895">
    <property type="entry name" value="Uracil-DNA_glycosylase-like_sf"/>
</dbReference>
<keyword evidence="6" id="KW-0411">Iron-sulfur</keyword>
<evidence type="ECO:0000256" key="6">
    <source>
        <dbReference type="ARBA" id="ARBA00023014"/>
    </source>
</evidence>
<keyword evidence="4" id="KW-0378">Hydrolase</keyword>
<evidence type="ECO:0000256" key="5">
    <source>
        <dbReference type="ARBA" id="ARBA00023004"/>
    </source>
</evidence>
<gene>
    <name evidence="9" type="ORF">SAMN04488238_101340</name>
</gene>